<name>E1T3Y9_BURSG</name>
<feature type="transmembrane region" description="Helical" evidence="1">
    <location>
        <begin position="64"/>
        <end position="86"/>
    </location>
</feature>
<evidence type="ECO:0000256" key="1">
    <source>
        <dbReference type="SAM" id="Phobius"/>
    </source>
</evidence>
<keyword evidence="1" id="KW-0472">Membrane</keyword>
<gene>
    <name evidence="2" type="ordered locus">BC1003_0028</name>
</gene>
<protein>
    <submittedName>
        <fullName evidence="2">Uncharacterized protein</fullName>
    </submittedName>
</protein>
<accession>E1T3Y9</accession>
<feature type="transmembrane region" description="Helical" evidence="1">
    <location>
        <begin position="153"/>
        <end position="176"/>
    </location>
</feature>
<organism evidence="2">
    <name type="scientific">Burkholderia sp. (strain CCGE1003)</name>
    <dbReference type="NCBI Taxonomy" id="640512"/>
    <lineage>
        <taxon>Bacteria</taxon>
        <taxon>Pseudomonadati</taxon>
        <taxon>Pseudomonadota</taxon>
        <taxon>Betaproteobacteria</taxon>
        <taxon>Burkholderiales</taxon>
        <taxon>Burkholderiaceae</taxon>
        <taxon>Burkholderia</taxon>
    </lineage>
</organism>
<dbReference type="EMBL" id="CP002217">
    <property type="protein sequence ID" value="ADN56037.1"/>
    <property type="molecule type" value="Genomic_DNA"/>
</dbReference>
<proteinExistence type="predicted"/>
<reference evidence="2" key="1">
    <citation type="submission" date="2010-09" db="EMBL/GenBank/DDBJ databases">
        <title>Complete sequence of chromosome1 of Burkholderia sp. CCGE1003.</title>
        <authorList>
            <consortium name="US DOE Joint Genome Institute"/>
            <person name="Lucas S."/>
            <person name="Copeland A."/>
            <person name="Lapidus A."/>
            <person name="Cheng J.-F."/>
            <person name="Bruce D."/>
            <person name="Goodwin L."/>
            <person name="Pitluck S."/>
            <person name="Daligault H."/>
            <person name="Davenport K."/>
            <person name="Detter J.C."/>
            <person name="Han C."/>
            <person name="Tapia R."/>
            <person name="Land M."/>
            <person name="Hauser L."/>
            <person name="Jeffries C."/>
            <person name="Kyrpides N."/>
            <person name="Ivanova N."/>
            <person name="Ovchinnikova G."/>
            <person name="Martinez-Romero E."/>
            <person name="Rogel M.A."/>
            <person name="Auchtung J."/>
            <person name="Tiedje J.M."/>
            <person name="Woyke T."/>
        </authorList>
    </citation>
    <scope>NUCLEOTIDE SEQUENCE</scope>
    <source>
        <strain evidence="2">CCGE1003</strain>
    </source>
</reference>
<feature type="transmembrane region" description="Helical" evidence="1">
    <location>
        <begin position="114"/>
        <end position="133"/>
    </location>
</feature>
<keyword evidence="1" id="KW-0812">Transmembrane</keyword>
<dbReference type="HOGENOM" id="CLU_999941_0_0_4"/>
<sequence>MLDKTLKVVREYPVEICVRALGVVASLTFFYYFPMLVFVTYMGYKGFFAYDMFTSGRVGLDSFYMASELLTIILSLYVAGFITLLIRRHTAKNPDLAPPYKAAPPYESKNRWHLLGVLFINLAIFLLLAYQIIGHAYKGPHWNDFNSTEFADAISLFFGIIAISCWAAMHIGVVIYQRAKRVFVSLGVGVALLVGVCLIMPQAIAKMLDGSLQYFGVGGGLPLTVSVEDGQQARQISSKLVLLTPTAIFAGGESHQVMVFDRSKVTEISIDNKSAFHR</sequence>
<keyword evidence="1" id="KW-1133">Transmembrane helix</keyword>
<evidence type="ECO:0000313" key="2">
    <source>
        <dbReference type="EMBL" id="ADN56037.1"/>
    </source>
</evidence>
<feature type="transmembrane region" description="Helical" evidence="1">
    <location>
        <begin position="183"/>
        <end position="204"/>
    </location>
</feature>
<feature type="transmembrane region" description="Helical" evidence="1">
    <location>
        <begin position="20"/>
        <end position="44"/>
    </location>
</feature>
<dbReference type="KEGG" id="bgf:BC1003_0028"/>
<dbReference type="AlphaFoldDB" id="E1T3Y9"/>